<dbReference type="GO" id="GO:0072583">
    <property type="term" value="P:clathrin-dependent endocytosis"/>
    <property type="evidence" value="ECO:0007669"/>
    <property type="project" value="TreeGrafter"/>
</dbReference>
<dbReference type="Proteomes" id="UP000823749">
    <property type="component" value="Chromosome 1"/>
</dbReference>
<feature type="compositionally biased region" description="Polar residues" evidence="2">
    <location>
        <begin position="69"/>
        <end position="85"/>
    </location>
</feature>
<dbReference type="AlphaFoldDB" id="A0AAV6LQ82"/>
<feature type="region of interest" description="Disordered" evidence="2">
    <location>
        <begin position="632"/>
        <end position="661"/>
    </location>
</feature>
<dbReference type="GO" id="GO:0005737">
    <property type="term" value="C:cytoplasm"/>
    <property type="evidence" value="ECO:0007669"/>
    <property type="project" value="TreeGrafter"/>
</dbReference>
<dbReference type="GO" id="GO:0072318">
    <property type="term" value="P:clathrin coat disassembly"/>
    <property type="evidence" value="ECO:0007669"/>
    <property type="project" value="TreeGrafter"/>
</dbReference>
<dbReference type="FunFam" id="1.10.287.110:FF:000009">
    <property type="entry name" value="Auxilin-related protein 1"/>
    <property type="match status" value="1"/>
</dbReference>
<feature type="region of interest" description="Disordered" evidence="2">
    <location>
        <begin position="702"/>
        <end position="738"/>
    </location>
</feature>
<accession>A0AAV6LQ82</accession>
<dbReference type="GO" id="GO:0031982">
    <property type="term" value="C:vesicle"/>
    <property type="evidence" value="ECO:0007669"/>
    <property type="project" value="TreeGrafter"/>
</dbReference>
<proteinExistence type="predicted"/>
<feature type="compositionally biased region" description="Basic and acidic residues" evidence="2">
    <location>
        <begin position="499"/>
        <end position="536"/>
    </location>
</feature>
<protein>
    <submittedName>
        <fullName evidence="3">Uncharacterized protein</fullName>
    </submittedName>
</protein>
<sequence>MDEFGMLAKEYGFRPQGKAAPMAHSSKSNSTSTGVRTGGSDRFSDVFGGPPKYNGKSGSPLSDFDYDSIFNSTSRGANDSRSKPTSSPPVYDRPVYDEDIFDGLPGLKSKPMSSSARYEDDVFAAGISSPRNQSKSQGQKQSGAFDDLIGSLGRTNKKSETKNARSPDSQYFRFVVGTGCGRGIQPGKELVKRPLSEATRVQKTTFNATRPASAVKEDPFVVLESNSTPAVSSPQLFADPLEEISKPSNSGNTKVSGSSVSGGAFDDIDPLDGFGKSFPASSSGIENNVKDGSPSRMGSNIGRSQTSSSTETIGKSPFKDSGRYSQKMYTNNFQESNVFDVPSVSTDARKSVGQTASASRVYSKSSGKNSQVEGVFPESHESMEPSDDIWITVSEVPLFTKPTSAPPPSRPPPPIPGRASKSEAGFSTPTARKKGTDSSSFAPRFNQYSQSPKPTRPPVKRADELKDFAIGTARNNDDESEEVNTNSSGAAASAAAMKEAMDRAEAKFRHAKEVRDKEYAKTSRTKEAVQLEKDEQAMPDDQEREYRGNPERLDHERRLREEEERERRRLEKEREKAIEIEREREKAKQAVERATREARERAAAETRERAAAEVRLKTERIAVHKVQALARERAAVGARERAEKAASDAREKANVEARDKELKEKAAAAAARAESEARRRAERAAVERAAAEARERAAAGARERAAAARMDQQKNDDDLESFFNVSRPGSAPRPRESSPFSDIVLRNILSALSSDLAFNVFSIPSFSLNIYQNISFKNRPNKVFLSVLQFQDSMPDPRFQNKGGPEGTRKTSPVGASSNGRKASSATNIVDDLTEIFGGSILFCNCNPFLLLFFSLLIARIADFGMIFLVKAAPSSGEFQNVDGESDERRRARLERHQRTKERAAKALAEKNQRDLQTQRDQDERHRIGETLDIEIKRWAAGKEGNLRALLSTMQYVLWPECGWQPVSLTDLITGASVKKVYRRATLCIHPDKVQQKGATLQQKYVAEKVFDLLKIPADTFCFQLLLRLGFALCGLIKETSIGAETPEW</sequence>
<evidence type="ECO:0000313" key="4">
    <source>
        <dbReference type="Proteomes" id="UP000823749"/>
    </source>
</evidence>
<organism evidence="3 4">
    <name type="scientific">Rhododendron griersonianum</name>
    <dbReference type="NCBI Taxonomy" id="479676"/>
    <lineage>
        <taxon>Eukaryota</taxon>
        <taxon>Viridiplantae</taxon>
        <taxon>Streptophyta</taxon>
        <taxon>Embryophyta</taxon>
        <taxon>Tracheophyta</taxon>
        <taxon>Spermatophyta</taxon>
        <taxon>Magnoliopsida</taxon>
        <taxon>eudicotyledons</taxon>
        <taxon>Gunneridae</taxon>
        <taxon>Pentapetalae</taxon>
        <taxon>asterids</taxon>
        <taxon>Ericales</taxon>
        <taxon>Ericaceae</taxon>
        <taxon>Ericoideae</taxon>
        <taxon>Rhodoreae</taxon>
        <taxon>Rhododendron</taxon>
    </lineage>
</organism>
<dbReference type="SUPFAM" id="SSF46565">
    <property type="entry name" value="Chaperone J-domain"/>
    <property type="match status" value="1"/>
</dbReference>
<keyword evidence="1" id="KW-0175">Coiled coil</keyword>
<gene>
    <name evidence="3" type="ORF">RHGRI_002642</name>
</gene>
<feature type="region of interest" description="Disordered" evidence="2">
    <location>
        <begin position="877"/>
        <end position="900"/>
    </location>
</feature>
<feature type="compositionally biased region" description="Basic and acidic residues" evidence="2">
    <location>
        <begin position="544"/>
        <end position="604"/>
    </location>
</feature>
<feature type="compositionally biased region" description="Basic and acidic residues" evidence="2">
    <location>
        <begin position="702"/>
        <end position="716"/>
    </location>
</feature>
<comment type="caution">
    <text evidence="3">The sequence shown here is derived from an EMBL/GenBank/DDBJ whole genome shotgun (WGS) entry which is preliminary data.</text>
</comment>
<feature type="region of interest" description="Disordered" evidence="2">
    <location>
        <begin position="796"/>
        <end position="821"/>
    </location>
</feature>
<feature type="compositionally biased region" description="Polar residues" evidence="2">
    <location>
        <begin position="352"/>
        <end position="372"/>
    </location>
</feature>
<reference evidence="3" key="1">
    <citation type="submission" date="2020-08" db="EMBL/GenBank/DDBJ databases">
        <title>Plant Genome Project.</title>
        <authorList>
            <person name="Zhang R.-G."/>
        </authorList>
    </citation>
    <scope>NUCLEOTIDE SEQUENCE</scope>
    <source>
        <strain evidence="3">WSP0</strain>
        <tissue evidence="3">Leaf</tissue>
    </source>
</reference>
<dbReference type="InterPro" id="IPR036869">
    <property type="entry name" value="J_dom_sf"/>
</dbReference>
<evidence type="ECO:0000313" key="3">
    <source>
        <dbReference type="EMBL" id="KAG5567142.1"/>
    </source>
</evidence>
<dbReference type="GO" id="GO:0030276">
    <property type="term" value="F:clathrin binding"/>
    <property type="evidence" value="ECO:0007669"/>
    <property type="project" value="TreeGrafter"/>
</dbReference>
<dbReference type="EMBL" id="JACTNZ010000001">
    <property type="protein sequence ID" value="KAG5567142.1"/>
    <property type="molecule type" value="Genomic_DNA"/>
</dbReference>
<feature type="compositionally biased region" description="Polar residues" evidence="2">
    <location>
        <begin position="296"/>
        <end position="313"/>
    </location>
</feature>
<keyword evidence="4" id="KW-1185">Reference proteome</keyword>
<dbReference type="PANTHER" id="PTHR23172:SF19">
    <property type="entry name" value="J DOMAIN-CONTAINING PROTEIN"/>
    <property type="match status" value="1"/>
</dbReference>
<feature type="compositionally biased region" description="Pro residues" evidence="2">
    <location>
        <begin position="404"/>
        <end position="416"/>
    </location>
</feature>
<name>A0AAV6LQ82_9ERIC</name>
<feature type="compositionally biased region" description="Basic and acidic residues" evidence="2">
    <location>
        <begin position="887"/>
        <end position="900"/>
    </location>
</feature>
<evidence type="ECO:0000256" key="2">
    <source>
        <dbReference type="SAM" id="MobiDB-lite"/>
    </source>
</evidence>
<feature type="region of interest" description="Disordered" evidence="2">
    <location>
        <begin position="276"/>
        <end position="327"/>
    </location>
</feature>
<feature type="compositionally biased region" description="Polar residues" evidence="2">
    <location>
        <begin position="810"/>
        <end position="821"/>
    </location>
</feature>
<feature type="region of interest" description="Disordered" evidence="2">
    <location>
        <begin position="15"/>
        <end position="168"/>
    </location>
</feature>
<evidence type="ECO:0000256" key="1">
    <source>
        <dbReference type="ARBA" id="ARBA00023054"/>
    </source>
</evidence>
<feature type="compositionally biased region" description="Polar residues" evidence="2">
    <location>
        <begin position="25"/>
        <end position="35"/>
    </location>
</feature>
<feature type="compositionally biased region" description="Polar residues" evidence="2">
    <location>
        <begin position="437"/>
        <end position="453"/>
    </location>
</feature>
<feature type="region of interest" description="Disordered" evidence="2">
    <location>
        <begin position="242"/>
        <end position="262"/>
    </location>
</feature>
<dbReference type="PANTHER" id="PTHR23172">
    <property type="entry name" value="AUXILIN/CYCLIN G-ASSOCIATED KINASE-RELATED"/>
    <property type="match status" value="1"/>
</dbReference>
<feature type="region of interest" description="Disordered" evidence="2">
    <location>
        <begin position="346"/>
        <end position="604"/>
    </location>
</feature>
<dbReference type="Gene3D" id="1.10.287.110">
    <property type="entry name" value="DnaJ domain"/>
    <property type="match status" value="1"/>
</dbReference>
<feature type="compositionally biased region" description="Polar residues" evidence="2">
    <location>
        <begin position="246"/>
        <end position="261"/>
    </location>
</feature>
<feature type="compositionally biased region" description="Low complexity" evidence="2">
    <location>
        <begin position="133"/>
        <end position="143"/>
    </location>
</feature>